<dbReference type="InterPro" id="IPR013078">
    <property type="entry name" value="His_Pase_superF_clade-1"/>
</dbReference>
<sequence length="218" mass="24427">MAAAGCLELVVVRHGLTQWNIQRRYQGQRDIPLQLPEAAAGLMRLREVLGSYRFDTLYCSDLVRCRQTLAHLVEGREEAKTVSFDSRLRELDFGDYEGRTYAELAELPAYRAWIDSAGEQAPPGGESAAELRQRLSAWFAEVLDGLPRVRAQQNPHRVLVVTHGGVIRELRRRFEGIGFWEGGVGQAEGRRFTFTLDEREQWQCSSSLAVPGPASGAP</sequence>
<organism evidence="4 5">
    <name type="scientific">Candidatus Halomonas stercoripullorum</name>
    <dbReference type="NCBI Taxonomy" id="2838617"/>
    <lineage>
        <taxon>Bacteria</taxon>
        <taxon>Pseudomonadati</taxon>
        <taxon>Pseudomonadota</taxon>
        <taxon>Gammaproteobacteria</taxon>
        <taxon>Oceanospirillales</taxon>
        <taxon>Halomonadaceae</taxon>
        <taxon>Halomonas</taxon>
    </lineage>
</organism>
<evidence type="ECO:0000256" key="1">
    <source>
        <dbReference type="ARBA" id="ARBA00022801"/>
    </source>
</evidence>
<reference evidence="4" key="2">
    <citation type="submission" date="2021-04" db="EMBL/GenBank/DDBJ databases">
        <authorList>
            <person name="Gilroy R."/>
        </authorList>
    </citation>
    <scope>NUCLEOTIDE SEQUENCE</scope>
    <source>
        <strain evidence="4">1193</strain>
    </source>
</reference>
<dbReference type="PANTHER" id="PTHR46517:SF1">
    <property type="entry name" value="FRUCTOSE-2,6-BISPHOSPHATASE TIGAR"/>
    <property type="match status" value="1"/>
</dbReference>
<keyword evidence="1" id="KW-0378">Hydrolase</keyword>
<feature type="active site" description="Tele-phosphohistidine intermediate" evidence="2">
    <location>
        <position position="14"/>
    </location>
</feature>
<dbReference type="GO" id="GO:0005829">
    <property type="term" value="C:cytosol"/>
    <property type="evidence" value="ECO:0007669"/>
    <property type="project" value="TreeGrafter"/>
</dbReference>
<dbReference type="PANTHER" id="PTHR46517">
    <property type="entry name" value="FRUCTOSE-2,6-BISPHOSPHATASE TIGAR"/>
    <property type="match status" value="1"/>
</dbReference>
<proteinExistence type="predicted"/>
<feature type="active site" description="Proton donor/acceptor" evidence="2">
    <location>
        <position position="90"/>
    </location>
</feature>
<reference evidence="4" key="1">
    <citation type="journal article" date="2021" name="PeerJ">
        <title>Extensive microbial diversity within the chicken gut microbiome revealed by metagenomics and culture.</title>
        <authorList>
            <person name="Gilroy R."/>
            <person name="Ravi A."/>
            <person name="Getino M."/>
            <person name="Pursley I."/>
            <person name="Horton D.L."/>
            <person name="Alikhan N.F."/>
            <person name="Baker D."/>
            <person name="Gharbi K."/>
            <person name="Hall N."/>
            <person name="Watson M."/>
            <person name="Adriaenssens E.M."/>
            <person name="Foster-Nyarko E."/>
            <person name="Jarju S."/>
            <person name="Secka A."/>
            <person name="Antonio M."/>
            <person name="Oren A."/>
            <person name="Chaudhuri R.R."/>
            <person name="La Ragione R."/>
            <person name="Hildebrand F."/>
            <person name="Pallen M.J."/>
        </authorList>
    </citation>
    <scope>NUCLEOTIDE SEQUENCE</scope>
    <source>
        <strain evidence="4">1193</strain>
    </source>
</reference>
<dbReference type="Pfam" id="PF00300">
    <property type="entry name" value="His_Phos_1"/>
    <property type="match status" value="1"/>
</dbReference>
<evidence type="ECO:0000313" key="4">
    <source>
        <dbReference type="EMBL" id="HIX61143.1"/>
    </source>
</evidence>
<dbReference type="GO" id="GO:0043456">
    <property type="term" value="P:regulation of pentose-phosphate shunt"/>
    <property type="evidence" value="ECO:0007669"/>
    <property type="project" value="TreeGrafter"/>
</dbReference>
<feature type="binding site" evidence="3">
    <location>
        <position position="64"/>
    </location>
    <ligand>
        <name>substrate</name>
    </ligand>
</feature>
<dbReference type="InterPro" id="IPR051695">
    <property type="entry name" value="Phosphoglycerate_Mutase"/>
</dbReference>
<comment type="caution">
    <text evidence="4">The sequence shown here is derived from an EMBL/GenBank/DDBJ whole genome shotgun (WGS) entry which is preliminary data.</text>
</comment>
<dbReference type="EMBL" id="DXFC01000079">
    <property type="protein sequence ID" value="HIX61143.1"/>
    <property type="molecule type" value="Genomic_DNA"/>
</dbReference>
<name>A0A9D1WL90_9GAMM</name>
<evidence type="ECO:0000256" key="2">
    <source>
        <dbReference type="PIRSR" id="PIRSR613078-1"/>
    </source>
</evidence>
<feature type="binding site" evidence="3">
    <location>
        <begin position="13"/>
        <end position="20"/>
    </location>
    <ligand>
        <name>substrate</name>
    </ligand>
</feature>
<dbReference type="InterPro" id="IPR029033">
    <property type="entry name" value="His_PPase_superfam"/>
</dbReference>
<evidence type="ECO:0000313" key="5">
    <source>
        <dbReference type="Proteomes" id="UP000824248"/>
    </source>
</evidence>
<dbReference type="SUPFAM" id="SSF53254">
    <property type="entry name" value="Phosphoglycerate mutase-like"/>
    <property type="match status" value="1"/>
</dbReference>
<dbReference type="Gene3D" id="3.40.50.1240">
    <property type="entry name" value="Phosphoglycerate mutase-like"/>
    <property type="match status" value="1"/>
</dbReference>
<dbReference type="AlphaFoldDB" id="A0A9D1WL90"/>
<protein>
    <submittedName>
        <fullName evidence="4">Histidine phosphatase family protein</fullName>
    </submittedName>
</protein>
<dbReference type="SMART" id="SM00855">
    <property type="entry name" value="PGAM"/>
    <property type="match status" value="1"/>
</dbReference>
<dbReference type="CDD" id="cd07067">
    <property type="entry name" value="HP_PGM_like"/>
    <property type="match status" value="1"/>
</dbReference>
<dbReference type="Proteomes" id="UP000824248">
    <property type="component" value="Unassembled WGS sequence"/>
</dbReference>
<gene>
    <name evidence="4" type="ORF">H9854_02770</name>
</gene>
<accession>A0A9D1WL90</accession>
<dbReference type="GO" id="GO:0045820">
    <property type="term" value="P:negative regulation of glycolytic process"/>
    <property type="evidence" value="ECO:0007669"/>
    <property type="project" value="TreeGrafter"/>
</dbReference>
<dbReference type="GO" id="GO:0004331">
    <property type="term" value="F:fructose-2,6-bisphosphate 2-phosphatase activity"/>
    <property type="evidence" value="ECO:0007669"/>
    <property type="project" value="TreeGrafter"/>
</dbReference>
<evidence type="ECO:0000256" key="3">
    <source>
        <dbReference type="PIRSR" id="PIRSR613078-2"/>
    </source>
</evidence>